<evidence type="ECO:0000313" key="1">
    <source>
        <dbReference type="EMBL" id="JAH40591.1"/>
    </source>
</evidence>
<proteinExistence type="predicted"/>
<reference evidence="1" key="2">
    <citation type="journal article" date="2015" name="Fish Shellfish Immunol.">
        <title>Early steps in the European eel (Anguilla anguilla)-Vibrio vulnificus interaction in the gills: Role of the RtxA13 toxin.</title>
        <authorList>
            <person name="Callol A."/>
            <person name="Pajuelo D."/>
            <person name="Ebbesson L."/>
            <person name="Teles M."/>
            <person name="MacKenzie S."/>
            <person name="Amaro C."/>
        </authorList>
    </citation>
    <scope>NUCLEOTIDE SEQUENCE</scope>
</reference>
<accession>A0A0E9SH20</accession>
<organism evidence="1">
    <name type="scientific">Anguilla anguilla</name>
    <name type="common">European freshwater eel</name>
    <name type="synonym">Muraena anguilla</name>
    <dbReference type="NCBI Taxonomy" id="7936"/>
    <lineage>
        <taxon>Eukaryota</taxon>
        <taxon>Metazoa</taxon>
        <taxon>Chordata</taxon>
        <taxon>Craniata</taxon>
        <taxon>Vertebrata</taxon>
        <taxon>Euteleostomi</taxon>
        <taxon>Actinopterygii</taxon>
        <taxon>Neopterygii</taxon>
        <taxon>Teleostei</taxon>
        <taxon>Anguilliformes</taxon>
        <taxon>Anguillidae</taxon>
        <taxon>Anguilla</taxon>
    </lineage>
</organism>
<name>A0A0E9SH20_ANGAN</name>
<dbReference type="EMBL" id="GBXM01067986">
    <property type="protein sequence ID" value="JAH40591.1"/>
    <property type="molecule type" value="Transcribed_RNA"/>
</dbReference>
<protein>
    <submittedName>
        <fullName evidence="1">Uncharacterized protein</fullName>
    </submittedName>
</protein>
<reference evidence="1" key="1">
    <citation type="submission" date="2014-11" db="EMBL/GenBank/DDBJ databases">
        <authorList>
            <person name="Amaro Gonzalez C."/>
        </authorList>
    </citation>
    <scope>NUCLEOTIDE SEQUENCE</scope>
</reference>
<dbReference type="AlphaFoldDB" id="A0A0E9SH20"/>
<sequence>MKNSETYFIGVVNTNRKFNDDLKFLLPKKELLKVKSNW</sequence>